<keyword evidence="3" id="KW-0147">Chitin-binding</keyword>
<comment type="similarity">
    <text evidence="9">Belongs to the glycosyl hydrolase 18 family. Chitinase class III subfamily.</text>
</comment>
<evidence type="ECO:0000256" key="4">
    <source>
        <dbReference type="ARBA" id="ARBA00022801"/>
    </source>
</evidence>
<dbReference type="Gene3D" id="3.20.20.80">
    <property type="entry name" value="Glycosidases"/>
    <property type="match status" value="1"/>
</dbReference>
<dbReference type="PROSITE" id="PS01095">
    <property type="entry name" value="GH18_1"/>
    <property type="match status" value="1"/>
</dbReference>
<protein>
    <recommendedName>
        <fullName evidence="2">chitinase</fullName>
        <ecNumber evidence="2">3.2.1.14</ecNumber>
    </recommendedName>
</protein>
<sequence>MLAITALASLAGLAASMPLANTGLSLASNNVAVYWGQNSHGQGTGPLAQQRLSYYCANTDINIIPLAFLTTLADLSLNLANAGDNCTAISGSNLFYCSQLEADIAECQSQYGKTILLSLGGFTYTEGGFPSQDAAVTAANNVWASFGPKAAGSSSPRPFGNAAVDGFDLDFETVVSNMPPFANQLRSLMDQDSSSTGKKWLLTAAPQCPYPDAADDPMLNGTVFFDAIWIQFYNNYCGLQSFVVGAETQNNFNFNTWDNWAKTVSKNPNVKVFVGAPGSPTAAGGGYVDGSTLSAIISYCKTFSSFGGVMIWDMSQIYANDGFLANVRSNL</sequence>
<keyword evidence="4 10" id="KW-0378">Hydrolase</keyword>
<evidence type="ECO:0000256" key="7">
    <source>
        <dbReference type="ARBA" id="ARBA00023295"/>
    </source>
</evidence>
<keyword evidence="11" id="KW-0732">Signal</keyword>
<dbReference type="InterPro" id="IPR001579">
    <property type="entry name" value="Glyco_hydro_18_chit_AS"/>
</dbReference>
<reference evidence="13 14" key="1">
    <citation type="submission" date="2016-03" db="EMBL/GenBank/DDBJ databases">
        <title>Comparative genomics of Pseudogymnoascus destructans, the fungus causing white-nose syndrome of bats.</title>
        <authorList>
            <person name="Palmer J.M."/>
            <person name="Drees K.P."/>
            <person name="Foster J.T."/>
            <person name="Lindner D.L."/>
        </authorList>
    </citation>
    <scope>NUCLEOTIDE SEQUENCE [LARGE SCALE GENOMIC DNA]</scope>
    <source>
        <strain evidence="13 14">UAMH 10579</strain>
    </source>
</reference>
<dbReference type="InterPro" id="IPR001223">
    <property type="entry name" value="Glyco_hydro18_cat"/>
</dbReference>
<evidence type="ECO:0000256" key="1">
    <source>
        <dbReference type="ARBA" id="ARBA00000822"/>
    </source>
</evidence>
<dbReference type="EMBL" id="KV460217">
    <property type="protein sequence ID" value="OBT98307.1"/>
    <property type="molecule type" value="Genomic_DNA"/>
</dbReference>
<dbReference type="PROSITE" id="PS51910">
    <property type="entry name" value="GH18_2"/>
    <property type="match status" value="1"/>
</dbReference>
<keyword evidence="5" id="KW-0146">Chitin degradation</keyword>
<feature type="chain" id="PRO_5008608886" description="chitinase" evidence="11">
    <location>
        <begin position="17"/>
        <end position="331"/>
    </location>
</feature>
<dbReference type="Proteomes" id="UP000091956">
    <property type="component" value="Unassembled WGS sequence"/>
</dbReference>
<dbReference type="PANTHER" id="PTHR45708:SF49">
    <property type="entry name" value="ENDOCHITINASE"/>
    <property type="match status" value="1"/>
</dbReference>
<accession>A0A1B8GR56</accession>
<dbReference type="InterPro" id="IPR017853">
    <property type="entry name" value="GH"/>
</dbReference>
<dbReference type="SUPFAM" id="SSF51445">
    <property type="entry name" value="(Trans)glycosidases"/>
    <property type="match status" value="1"/>
</dbReference>
<feature type="domain" description="GH18" evidence="12">
    <location>
        <begin position="29"/>
        <end position="331"/>
    </location>
</feature>
<dbReference type="OrthoDB" id="6020543at2759"/>
<evidence type="ECO:0000256" key="11">
    <source>
        <dbReference type="SAM" id="SignalP"/>
    </source>
</evidence>
<evidence type="ECO:0000313" key="13">
    <source>
        <dbReference type="EMBL" id="OBT98307.1"/>
    </source>
</evidence>
<evidence type="ECO:0000256" key="3">
    <source>
        <dbReference type="ARBA" id="ARBA00022669"/>
    </source>
</evidence>
<evidence type="ECO:0000256" key="5">
    <source>
        <dbReference type="ARBA" id="ARBA00023024"/>
    </source>
</evidence>
<dbReference type="GO" id="GO:0008061">
    <property type="term" value="F:chitin binding"/>
    <property type="evidence" value="ECO:0007669"/>
    <property type="project" value="UniProtKB-KW"/>
</dbReference>
<proteinExistence type="inferred from homology"/>
<evidence type="ECO:0000313" key="14">
    <source>
        <dbReference type="Proteomes" id="UP000091956"/>
    </source>
</evidence>
<reference evidence="14" key="2">
    <citation type="journal article" date="2018" name="Nat. Commun.">
        <title>Extreme sensitivity to ultraviolet light in the fungal pathogen causing white-nose syndrome of bats.</title>
        <authorList>
            <person name="Palmer J.M."/>
            <person name="Drees K.P."/>
            <person name="Foster J.T."/>
            <person name="Lindner D.L."/>
        </authorList>
    </citation>
    <scope>NUCLEOTIDE SEQUENCE [LARGE SCALE GENOMIC DNA]</scope>
    <source>
        <strain evidence="14">UAMH 10579</strain>
    </source>
</reference>
<dbReference type="InterPro" id="IPR045321">
    <property type="entry name" value="Cts1-like"/>
</dbReference>
<dbReference type="GO" id="GO:0008843">
    <property type="term" value="F:endochitinase activity"/>
    <property type="evidence" value="ECO:0007669"/>
    <property type="project" value="UniProtKB-EC"/>
</dbReference>
<name>A0A1B8GR56_9PEZI</name>
<dbReference type="STRING" id="342668.A0A1B8GR56"/>
<evidence type="ECO:0000256" key="6">
    <source>
        <dbReference type="ARBA" id="ARBA00023277"/>
    </source>
</evidence>
<evidence type="ECO:0000256" key="8">
    <source>
        <dbReference type="ARBA" id="ARBA00023326"/>
    </source>
</evidence>
<dbReference type="InterPro" id="IPR050542">
    <property type="entry name" value="Glycosyl_Hydrlase18_Chitinase"/>
</dbReference>
<dbReference type="GO" id="GO:0000272">
    <property type="term" value="P:polysaccharide catabolic process"/>
    <property type="evidence" value="ECO:0007669"/>
    <property type="project" value="UniProtKB-KW"/>
</dbReference>
<evidence type="ECO:0000256" key="10">
    <source>
        <dbReference type="RuleBase" id="RU000489"/>
    </source>
</evidence>
<keyword evidence="7 10" id="KW-0326">Glycosidase</keyword>
<dbReference type="CDD" id="cd02877">
    <property type="entry name" value="GH18_hevamine_XipI_class_III"/>
    <property type="match status" value="1"/>
</dbReference>
<evidence type="ECO:0000256" key="9">
    <source>
        <dbReference type="ARBA" id="ARBA00025727"/>
    </source>
</evidence>
<dbReference type="GO" id="GO:0006032">
    <property type="term" value="P:chitin catabolic process"/>
    <property type="evidence" value="ECO:0007669"/>
    <property type="project" value="UniProtKB-KW"/>
</dbReference>
<evidence type="ECO:0000259" key="12">
    <source>
        <dbReference type="PROSITE" id="PS51910"/>
    </source>
</evidence>
<dbReference type="Pfam" id="PF00704">
    <property type="entry name" value="Glyco_hydro_18"/>
    <property type="match status" value="1"/>
</dbReference>
<feature type="signal peptide" evidence="11">
    <location>
        <begin position="1"/>
        <end position="16"/>
    </location>
</feature>
<keyword evidence="14" id="KW-1185">Reference proteome</keyword>
<organism evidence="13 14">
    <name type="scientific">Pseudogymnoascus verrucosus</name>
    <dbReference type="NCBI Taxonomy" id="342668"/>
    <lineage>
        <taxon>Eukaryota</taxon>
        <taxon>Fungi</taxon>
        <taxon>Dikarya</taxon>
        <taxon>Ascomycota</taxon>
        <taxon>Pezizomycotina</taxon>
        <taxon>Leotiomycetes</taxon>
        <taxon>Thelebolales</taxon>
        <taxon>Thelebolaceae</taxon>
        <taxon>Pseudogymnoascus</taxon>
    </lineage>
</organism>
<evidence type="ECO:0000256" key="2">
    <source>
        <dbReference type="ARBA" id="ARBA00012729"/>
    </source>
</evidence>
<dbReference type="EC" id="3.2.1.14" evidence="2"/>
<keyword evidence="8" id="KW-0624">Polysaccharide degradation</keyword>
<dbReference type="GeneID" id="28836485"/>
<dbReference type="FunFam" id="3.20.20.80:FF:000145">
    <property type="entry name" value="Class III chitinase, putative"/>
    <property type="match status" value="1"/>
</dbReference>
<dbReference type="AlphaFoldDB" id="A0A1B8GR56"/>
<comment type="catalytic activity">
    <reaction evidence="1">
        <text>Random endo-hydrolysis of N-acetyl-beta-D-glucosaminide (1-&gt;4)-beta-linkages in chitin and chitodextrins.</text>
        <dbReference type="EC" id="3.2.1.14"/>
    </reaction>
</comment>
<dbReference type="GO" id="GO:0005576">
    <property type="term" value="C:extracellular region"/>
    <property type="evidence" value="ECO:0007669"/>
    <property type="project" value="TreeGrafter"/>
</dbReference>
<gene>
    <name evidence="13" type="ORF">VE01_03099</name>
</gene>
<keyword evidence="6" id="KW-0119">Carbohydrate metabolism</keyword>
<dbReference type="PANTHER" id="PTHR45708">
    <property type="entry name" value="ENDOCHITINASE"/>
    <property type="match status" value="1"/>
</dbReference>
<dbReference type="RefSeq" id="XP_018132040.1">
    <property type="nucleotide sequence ID" value="XM_018272597.1"/>
</dbReference>